<gene>
    <name evidence="6" type="primary">gltC_10</name>
    <name evidence="6" type="ORF">PIGHUM_02880</name>
</gene>
<dbReference type="RefSeq" id="WP_124080271.1">
    <property type="nucleotide sequence ID" value="NZ_UWPJ01000023.1"/>
</dbReference>
<comment type="similarity">
    <text evidence="1">Belongs to the LysR transcriptional regulatory family.</text>
</comment>
<dbReference type="InterPro" id="IPR036388">
    <property type="entry name" value="WH-like_DNA-bd_sf"/>
</dbReference>
<dbReference type="PANTHER" id="PTHR30126">
    <property type="entry name" value="HTH-TYPE TRANSCRIPTIONAL REGULATOR"/>
    <property type="match status" value="1"/>
</dbReference>
<keyword evidence="7" id="KW-1185">Reference proteome</keyword>
<evidence type="ECO:0000313" key="6">
    <source>
        <dbReference type="EMBL" id="VCU70803.1"/>
    </source>
</evidence>
<evidence type="ECO:0000256" key="3">
    <source>
        <dbReference type="ARBA" id="ARBA00023125"/>
    </source>
</evidence>
<organism evidence="6 7">
    <name type="scientific">Pigmentiphaga humi</name>
    <dbReference type="NCBI Taxonomy" id="2478468"/>
    <lineage>
        <taxon>Bacteria</taxon>
        <taxon>Pseudomonadati</taxon>
        <taxon>Pseudomonadota</taxon>
        <taxon>Betaproteobacteria</taxon>
        <taxon>Burkholderiales</taxon>
        <taxon>Alcaligenaceae</taxon>
        <taxon>Pigmentiphaga</taxon>
    </lineage>
</organism>
<feature type="domain" description="HTH lysR-type" evidence="5">
    <location>
        <begin position="121"/>
        <end position="160"/>
    </location>
</feature>
<evidence type="ECO:0000256" key="2">
    <source>
        <dbReference type="ARBA" id="ARBA00023015"/>
    </source>
</evidence>
<dbReference type="GO" id="GO:0003700">
    <property type="term" value="F:DNA-binding transcription factor activity"/>
    <property type="evidence" value="ECO:0007669"/>
    <property type="project" value="InterPro"/>
</dbReference>
<dbReference type="Pfam" id="PF00126">
    <property type="entry name" value="HTH_1"/>
    <property type="match status" value="2"/>
</dbReference>
<keyword evidence="2" id="KW-0805">Transcription regulation</keyword>
<evidence type="ECO:0000259" key="5">
    <source>
        <dbReference type="PROSITE" id="PS50931"/>
    </source>
</evidence>
<dbReference type="AlphaFoldDB" id="A0A3P4B3D5"/>
<feature type="domain" description="HTH lysR-type" evidence="5">
    <location>
        <begin position="6"/>
        <end position="63"/>
    </location>
</feature>
<dbReference type="OrthoDB" id="8981337at2"/>
<evidence type="ECO:0000256" key="4">
    <source>
        <dbReference type="ARBA" id="ARBA00023163"/>
    </source>
</evidence>
<reference evidence="6 7" key="1">
    <citation type="submission" date="2018-10" db="EMBL/GenBank/DDBJ databases">
        <authorList>
            <person name="Criscuolo A."/>
        </authorList>
    </citation>
    <scope>NUCLEOTIDE SEQUENCE [LARGE SCALE GENOMIC DNA]</scope>
    <source>
        <strain evidence="6">DnA1</strain>
    </source>
</reference>
<dbReference type="InterPro" id="IPR005119">
    <property type="entry name" value="LysR_subst-bd"/>
</dbReference>
<protein>
    <submittedName>
        <fullName evidence="6">HTH-type transcriptional regulator GltC</fullName>
    </submittedName>
</protein>
<dbReference type="InterPro" id="IPR036390">
    <property type="entry name" value="WH_DNA-bd_sf"/>
</dbReference>
<dbReference type="Gene3D" id="1.10.10.10">
    <property type="entry name" value="Winged helix-like DNA-binding domain superfamily/Winged helix DNA-binding domain"/>
    <property type="match status" value="2"/>
</dbReference>
<dbReference type="GO" id="GO:0000976">
    <property type="term" value="F:transcription cis-regulatory region binding"/>
    <property type="evidence" value="ECO:0007669"/>
    <property type="project" value="TreeGrafter"/>
</dbReference>
<dbReference type="Proteomes" id="UP000277294">
    <property type="component" value="Unassembled WGS sequence"/>
</dbReference>
<accession>A0A3P4B3D5</accession>
<evidence type="ECO:0000256" key="1">
    <source>
        <dbReference type="ARBA" id="ARBA00009437"/>
    </source>
</evidence>
<dbReference type="PROSITE" id="PS50931">
    <property type="entry name" value="HTH_LYSR"/>
    <property type="match status" value="2"/>
</dbReference>
<dbReference type="Gene3D" id="3.40.190.10">
    <property type="entry name" value="Periplasmic binding protein-like II"/>
    <property type="match status" value="2"/>
</dbReference>
<dbReference type="Pfam" id="PF03466">
    <property type="entry name" value="LysR_substrate"/>
    <property type="match status" value="1"/>
</dbReference>
<dbReference type="SUPFAM" id="SSF46785">
    <property type="entry name" value="Winged helix' DNA-binding domain"/>
    <property type="match status" value="2"/>
</dbReference>
<dbReference type="PANTHER" id="PTHR30126:SF98">
    <property type="entry name" value="HTH-TYPE TRANSCRIPTIONAL ACTIVATOR BAUR"/>
    <property type="match status" value="1"/>
</dbReference>
<dbReference type="InterPro" id="IPR000847">
    <property type="entry name" value="LysR_HTH_N"/>
</dbReference>
<keyword evidence="3" id="KW-0238">DNA-binding</keyword>
<dbReference type="EMBL" id="UWPJ01000023">
    <property type="protein sequence ID" value="VCU70803.1"/>
    <property type="molecule type" value="Genomic_DNA"/>
</dbReference>
<dbReference type="SUPFAM" id="SSF53850">
    <property type="entry name" value="Periplasmic binding protein-like II"/>
    <property type="match status" value="1"/>
</dbReference>
<proteinExistence type="inferred from homology"/>
<keyword evidence="4" id="KW-0804">Transcription</keyword>
<sequence length="408" mass="42970">MTQQTVPLRILRVVASVAETGGITKSAKALHQSASSITRAVQSAESALGIPLFDRGARGMAPTAAGAMLTLRIGRAMHVLRDAADGLQLRGAPASVATLPRLVNDSLLAALSARAAHATESAAADALGLSQPALHQALRRLEHLAKVQLFERTRVGTRLNESGRWLLLHAQQALDEIRIGHEELARWRGLGGRNVAIGSLPMTGDVLVPRTVALTLESQPDICLTIKGGTYESLIAMLRSAEIDFLVGPLRGAALAGDLVEEELFVDRFVAVVRSGHPLMRGRQQPSLVRMAGYPWIGPLPGTPAQQAFDQLFAQAGLAAPWVSMQVNSTAVLRSLLLAGNHIALVSPLQVHADVAAGLLAHASEPLPGTERSIGITQRRGALASSACEQVLAALRQAVQETAAPASL</sequence>
<dbReference type="PRINTS" id="PR00039">
    <property type="entry name" value="HTHLYSR"/>
</dbReference>
<evidence type="ECO:0000313" key="7">
    <source>
        <dbReference type="Proteomes" id="UP000277294"/>
    </source>
</evidence>
<name>A0A3P4B3D5_9BURK</name>